<name>A0A6A5KW40_9PLEO</name>
<organism evidence="2 3">
    <name type="scientific">Decorospora gaudefroyi</name>
    <dbReference type="NCBI Taxonomy" id="184978"/>
    <lineage>
        <taxon>Eukaryota</taxon>
        <taxon>Fungi</taxon>
        <taxon>Dikarya</taxon>
        <taxon>Ascomycota</taxon>
        <taxon>Pezizomycotina</taxon>
        <taxon>Dothideomycetes</taxon>
        <taxon>Pleosporomycetidae</taxon>
        <taxon>Pleosporales</taxon>
        <taxon>Pleosporineae</taxon>
        <taxon>Pleosporaceae</taxon>
        <taxon>Decorospora</taxon>
    </lineage>
</organism>
<gene>
    <name evidence="2" type="ORF">BDW02DRAFT_2664</name>
</gene>
<feature type="region of interest" description="Disordered" evidence="1">
    <location>
        <begin position="282"/>
        <end position="357"/>
    </location>
</feature>
<evidence type="ECO:0000313" key="3">
    <source>
        <dbReference type="Proteomes" id="UP000800040"/>
    </source>
</evidence>
<evidence type="ECO:0000256" key="1">
    <source>
        <dbReference type="SAM" id="MobiDB-lite"/>
    </source>
</evidence>
<accession>A0A6A5KW40</accession>
<evidence type="ECO:0000313" key="2">
    <source>
        <dbReference type="EMBL" id="KAF1839619.1"/>
    </source>
</evidence>
<feature type="compositionally biased region" description="Polar residues" evidence="1">
    <location>
        <begin position="312"/>
        <end position="321"/>
    </location>
</feature>
<dbReference type="OrthoDB" id="3750348at2759"/>
<dbReference type="Proteomes" id="UP000800040">
    <property type="component" value="Unassembled WGS sequence"/>
</dbReference>
<sequence>MYRSQGLPRPHPAPQDIVTINYTLEWPYLENPSNTTFVGQTQIDICRCPRSDLPAQDHKEPGHIYTRYQCLGPEVRFKSVEEELWVLQTPYGPINMLRPATNEERERRNEVHMNAEPSAYADKSFLFLTGPCPRGRYQAFATLKWLENLPSAARTYISSLSLLIQPYEEDCSLDASDRAHAELAEYIVQHLPNFRKLCLNFWDDEMALRSSASGFKILLQQEDVEIAVGCSWWRGEVKRYSNSSAFLEALDTLTPTRSSQTRVDTTGGVVMLDGTGAPEIQEDEADHQSASAGDDCGKVELGSDNGEAKNGIPQTLNSPQVASPIEQDAGSSDGDWTDAVISPSSPQNEEERDWHLL</sequence>
<proteinExistence type="predicted"/>
<reference evidence="2" key="1">
    <citation type="submission" date="2020-01" db="EMBL/GenBank/DDBJ databases">
        <authorList>
            <consortium name="DOE Joint Genome Institute"/>
            <person name="Haridas S."/>
            <person name="Albert R."/>
            <person name="Binder M."/>
            <person name="Bloem J."/>
            <person name="Labutti K."/>
            <person name="Salamov A."/>
            <person name="Andreopoulos B."/>
            <person name="Baker S.E."/>
            <person name="Barry K."/>
            <person name="Bills G."/>
            <person name="Bluhm B.H."/>
            <person name="Cannon C."/>
            <person name="Castanera R."/>
            <person name="Culley D.E."/>
            <person name="Daum C."/>
            <person name="Ezra D."/>
            <person name="Gonzalez J.B."/>
            <person name="Henrissat B."/>
            <person name="Kuo A."/>
            <person name="Liang C."/>
            <person name="Lipzen A."/>
            <person name="Lutzoni F."/>
            <person name="Magnuson J."/>
            <person name="Mondo S."/>
            <person name="Nolan M."/>
            <person name="Ohm R."/>
            <person name="Pangilinan J."/>
            <person name="Park H.-J."/>
            <person name="Ramirez L."/>
            <person name="Alfaro M."/>
            <person name="Sun H."/>
            <person name="Tritt A."/>
            <person name="Yoshinaga Y."/>
            <person name="Zwiers L.-H."/>
            <person name="Turgeon B.G."/>
            <person name="Goodwin S.B."/>
            <person name="Spatafora J.W."/>
            <person name="Crous P.W."/>
            <person name="Grigoriev I.V."/>
        </authorList>
    </citation>
    <scope>NUCLEOTIDE SEQUENCE</scope>
    <source>
        <strain evidence="2">P77</strain>
    </source>
</reference>
<dbReference type="EMBL" id="ML975244">
    <property type="protein sequence ID" value="KAF1839619.1"/>
    <property type="molecule type" value="Genomic_DNA"/>
</dbReference>
<protein>
    <submittedName>
        <fullName evidence="2">Uncharacterized protein</fullName>
    </submittedName>
</protein>
<dbReference type="AlphaFoldDB" id="A0A6A5KW40"/>
<keyword evidence="3" id="KW-1185">Reference proteome</keyword>